<dbReference type="InterPro" id="IPR013762">
    <property type="entry name" value="Integrase-like_cat_sf"/>
</dbReference>
<dbReference type="InterPro" id="IPR011010">
    <property type="entry name" value="DNA_brk_join_enz"/>
</dbReference>
<dbReference type="EMBL" id="LUXM01000037">
    <property type="protein sequence ID" value="KZU92986.1"/>
    <property type="molecule type" value="Genomic_DNA"/>
</dbReference>
<dbReference type="KEGG" id="lpb:SH83_13190"/>
<dbReference type="GO" id="GO:0015074">
    <property type="term" value="P:DNA integration"/>
    <property type="evidence" value="ECO:0007669"/>
    <property type="project" value="InterPro"/>
</dbReference>
<comment type="caution">
    <text evidence="5">The sequence shown here is derived from an EMBL/GenBank/DDBJ whole genome shotgun (WGS) entry which is preliminary data.</text>
</comment>
<dbReference type="InterPro" id="IPR010998">
    <property type="entry name" value="Integrase_recombinase_N"/>
</dbReference>
<dbReference type="Gene3D" id="1.10.150.130">
    <property type="match status" value="1"/>
</dbReference>
<dbReference type="RefSeq" id="WP_044432176.1">
    <property type="nucleotide sequence ID" value="NZ_CP010528.1"/>
</dbReference>
<evidence type="ECO:0000256" key="2">
    <source>
        <dbReference type="ARBA" id="ARBA00023125"/>
    </source>
</evidence>
<evidence type="ECO:0000256" key="1">
    <source>
        <dbReference type="ARBA" id="ARBA00008857"/>
    </source>
</evidence>
<protein>
    <submittedName>
        <fullName evidence="5">Integrase</fullName>
    </submittedName>
</protein>
<evidence type="ECO:0000259" key="4">
    <source>
        <dbReference type="PROSITE" id="PS51898"/>
    </source>
</evidence>
<dbReference type="CDD" id="cd01189">
    <property type="entry name" value="INT_ICEBs1_C_like"/>
    <property type="match status" value="1"/>
</dbReference>
<dbReference type="InterPro" id="IPR002104">
    <property type="entry name" value="Integrase_catalytic"/>
</dbReference>
<evidence type="ECO:0000256" key="3">
    <source>
        <dbReference type="ARBA" id="ARBA00023172"/>
    </source>
</evidence>
<dbReference type="PROSITE" id="PS51898">
    <property type="entry name" value="TYR_RECOMBINASE"/>
    <property type="match status" value="1"/>
</dbReference>
<keyword evidence="3" id="KW-0233">DNA recombination</keyword>
<name>A0A165R9V2_LACPN</name>
<proteinExistence type="inferred from homology"/>
<dbReference type="GO" id="GO:0006310">
    <property type="term" value="P:DNA recombination"/>
    <property type="evidence" value="ECO:0007669"/>
    <property type="project" value="UniProtKB-KW"/>
</dbReference>
<dbReference type="SUPFAM" id="SSF56349">
    <property type="entry name" value="DNA breaking-rejoining enzymes"/>
    <property type="match status" value="1"/>
</dbReference>
<accession>A0A165R9V2</accession>
<dbReference type="PANTHER" id="PTHR30349:SF64">
    <property type="entry name" value="PROPHAGE INTEGRASE INTD-RELATED"/>
    <property type="match status" value="1"/>
</dbReference>
<dbReference type="Gene3D" id="1.10.443.10">
    <property type="entry name" value="Intergrase catalytic core"/>
    <property type="match status" value="1"/>
</dbReference>
<dbReference type="Pfam" id="PF00589">
    <property type="entry name" value="Phage_integrase"/>
    <property type="match status" value="1"/>
</dbReference>
<dbReference type="InterPro" id="IPR025269">
    <property type="entry name" value="SAM-like_dom"/>
</dbReference>
<dbReference type="Pfam" id="PF13102">
    <property type="entry name" value="Phage_int_SAM_5"/>
    <property type="match status" value="1"/>
</dbReference>
<feature type="domain" description="Tyr recombinase" evidence="4">
    <location>
        <begin position="166"/>
        <end position="367"/>
    </location>
</feature>
<dbReference type="PANTHER" id="PTHR30349">
    <property type="entry name" value="PHAGE INTEGRASE-RELATED"/>
    <property type="match status" value="1"/>
</dbReference>
<dbReference type="AlphaFoldDB" id="A0A165R9V2"/>
<dbReference type="PATRIC" id="fig|1590.144.peg.2741"/>
<keyword evidence="2" id="KW-0238">DNA-binding</keyword>
<dbReference type="InterPro" id="IPR050090">
    <property type="entry name" value="Tyrosine_recombinase_XerCD"/>
</dbReference>
<reference evidence="5 6" key="1">
    <citation type="submission" date="2016-03" db="EMBL/GenBank/DDBJ databases">
        <title>Comparative genomics of 54 Lactobacillus plantarum strains reveals genomic uncoupling from niche constraints.</title>
        <authorList>
            <person name="Martino M.E."/>
        </authorList>
    </citation>
    <scope>NUCLEOTIDE SEQUENCE [LARGE SCALE GENOMIC DNA]</scope>
    <source>
        <strain evidence="5 6">19.1</strain>
    </source>
</reference>
<organism evidence="5 6">
    <name type="scientific">Lactiplantibacillus plantarum</name>
    <name type="common">Lactobacillus plantarum</name>
    <dbReference type="NCBI Taxonomy" id="1590"/>
    <lineage>
        <taxon>Bacteria</taxon>
        <taxon>Bacillati</taxon>
        <taxon>Bacillota</taxon>
        <taxon>Bacilli</taxon>
        <taxon>Lactobacillales</taxon>
        <taxon>Lactobacillaceae</taxon>
        <taxon>Lactiplantibacillus</taxon>
    </lineage>
</organism>
<evidence type="ECO:0000313" key="5">
    <source>
        <dbReference type="EMBL" id="KZU92986.1"/>
    </source>
</evidence>
<dbReference type="GO" id="GO:0003677">
    <property type="term" value="F:DNA binding"/>
    <property type="evidence" value="ECO:0007669"/>
    <property type="project" value="UniProtKB-KW"/>
</dbReference>
<sequence length="376" mass="42866">MSTVKKLDAKHYQACYTHGSGSNRVRKRRVFTTQKLSTRWLTEMSLRYEHGSTMRRNLSLLSYYDYWVELVKASSGILAPNTITTYQVTSEHLKRVLPNIKLIDVDYRCAQAAFNKLSENYAHETVMKDLGHVRAMARSAVRNGDMRVNCFQDIKVGGNQERCRPKNERLMDESDFRKIQLFLGKYDYKLCDVNRMALYLIPQSGIRVGECLALQYTDVDYEQRTLTINKSWDSTHRVLKVTKTKAAERIVPVSNECLGLIKSWSKVQSEGLKEAGVSNADQFVLMNKNGRLPVANSINASYHQVQKKLKIPAKYSTHAIRHQVASLIVKRGLSVAFASHLLGHSSTTITERYYVDLLPQQLEAANRKVVDVINGN</sequence>
<dbReference type="Proteomes" id="UP000076882">
    <property type="component" value="Unassembled WGS sequence"/>
</dbReference>
<gene>
    <name evidence="5" type="ORF">Lp19_2689</name>
</gene>
<evidence type="ECO:0000313" key="6">
    <source>
        <dbReference type="Proteomes" id="UP000076882"/>
    </source>
</evidence>
<comment type="similarity">
    <text evidence="1">Belongs to the 'phage' integrase family.</text>
</comment>